<sequence length="185" mass="20752">MSKAIKDHIYNTDGNWGTSQFKVSFLTLAVQKIHFCAHENLENLGSDNQPPTNHWSIFLELSADNSVRIDLSPGDTGRPGMIILEAKRCTVTDKNVYLVTSVPPEGTTVETILKLIIDKKRDRYTFAPIGEGCRFWIATFSVDMVNAGLLPGDVGHHVRAALKYYWVYPKDTGSEERPMVEGTFF</sequence>
<name>A0ACB8BXD9_9AGAM</name>
<organism evidence="1 2">
    <name type="scientific">Leucogyrophana mollusca</name>
    <dbReference type="NCBI Taxonomy" id="85980"/>
    <lineage>
        <taxon>Eukaryota</taxon>
        <taxon>Fungi</taxon>
        <taxon>Dikarya</taxon>
        <taxon>Basidiomycota</taxon>
        <taxon>Agaricomycotina</taxon>
        <taxon>Agaricomycetes</taxon>
        <taxon>Agaricomycetidae</taxon>
        <taxon>Boletales</taxon>
        <taxon>Boletales incertae sedis</taxon>
        <taxon>Leucogyrophana</taxon>
    </lineage>
</organism>
<dbReference type="Proteomes" id="UP000790709">
    <property type="component" value="Unassembled WGS sequence"/>
</dbReference>
<proteinExistence type="predicted"/>
<reference evidence="1" key="1">
    <citation type="journal article" date="2021" name="New Phytol.">
        <title>Evolutionary innovations through gain and loss of genes in the ectomycorrhizal Boletales.</title>
        <authorList>
            <person name="Wu G."/>
            <person name="Miyauchi S."/>
            <person name="Morin E."/>
            <person name="Kuo A."/>
            <person name="Drula E."/>
            <person name="Varga T."/>
            <person name="Kohler A."/>
            <person name="Feng B."/>
            <person name="Cao Y."/>
            <person name="Lipzen A."/>
            <person name="Daum C."/>
            <person name="Hundley H."/>
            <person name="Pangilinan J."/>
            <person name="Johnson J."/>
            <person name="Barry K."/>
            <person name="LaButti K."/>
            <person name="Ng V."/>
            <person name="Ahrendt S."/>
            <person name="Min B."/>
            <person name="Choi I.G."/>
            <person name="Park H."/>
            <person name="Plett J.M."/>
            <person name="Magnuson J."/>
            <person name="Spatafora J.W."/>
            <person name="Nagy L.G."/>
            <person name="Henrissat B."/>
            <person name="Grigoriev I.V."/>
            <person name="Yang Z.L."/>
            <person name="Xu J."/>
            <person name="Martin F.M."/>
        </authorList>
    </citation>
    <scope>NUCLEOTIDE SEQUENCE</scope>
    <source>
        <strain evidence="1">KUC20120723A-06</strain>
    </source>
</reference>
<evidence type="ECO:0000313" key="1">
    <source>
        <dbReference type="EMBL" id="KAH7929913.1"/>
    </source>
</evidence>
<dbReference type="EMBL" id="MU266336">
    <property type="protein sequence ID" value="KAH7929913.1"/>
    <property type="molecule type" value="Genomic_DNA"/>
</dbReference>
<protein>
    <submittedName>
        <fullName evidence="1">Uncharacterized protein</fullName>
    </submittedName>
</protein>
<gene>
    <name evidence="1" type="ORF">BV22DRAFT_91229</name>
</gene>
<keyword evidence="2" id="KW-1185">Reference proteome</keyword>
<comment type="caution">
    <text evidence="1">The sequence shown here is derived from an EMBL/GenBank/DDBJ whole genome shotgun (WGS) entry which is preliminary data.</text>
</comment>
<accession>A0ACB8BXD9</accession>
<evidence type="ECO:0000313" key="2">
    <source>
        <dbReference type="Proteomes" id="UP000790709"/>
    </source>
</evidence>